<dbReference type="InterPro" id="IPR036388">
    <property type="entry name" value="WH-like_DNA-bd_sf"/>
</dbReference>
<dbReference type="GO" id="GO:0000400">
    <property type="term" value="F:four-way junction DNA binding"/>
    <property type="evidence" value="ECO:0007669"/>
    <property type="project" value="UniProtKB-UniRule"/>
</dbReference>
<dbReference type="GO" id="GO:0016887">
    <property type="term" value="F:ATP hydrolysis activity"/>
    <property type="evidence" value="ECO:0007669"/>
    <property type="project" value="RHEA"/>
</dbReference>
<feature type="binding site" evidence="9">
    <location>
        <position position="88"/>
    </location>
    <ligand>
        <name>ATP</name>
        <dbReference type="ChEBI" id="CHEBI:30616"/>
    </ligand>
</feature>
<evidence type="ECO:0000256" key="7">
    <source>
        <dbReference type="ARBA" id="ARBA00023172"/>
    </source>
</evidence>
<feature type="binding site" evidence="9">
    <location>
        <position position="43"/>
    </location>
    <ligand>
        <name>ATP</name>
        <dbReference type="ChEBI" id="CHEBI:30616"/>
    </ligand>
</feature>
<evidence type="ECO:0000256" key="6">
    <source>
        <dbReference type="ARBA" id="ARBA00023125"/>
    </source>
</evidence>
<dbReference type="GO" id="GO:0005737">
    <property type="term" value="C:cytoplasm"/>
    <property type="evidence" value="ECO:0007669"/>
    <property type="project" value="UniProtKB-SubCell"/>
</dbReference>
<sequence>MPFLIERHFYLHTTLSYICNMNENLNPTNSNFNPEELDLEKKLRPLSFDDFTGQEQVLDNLKVFVEAANQRDEALDHTLFHGPPGLGKTTLANILANELGVGIKITSGPVLDKPGDLAGLLTNLEERDVLFIDEIHRLSPVVEEYLYSAMEDFKIDIMIESGPNARTVQINLNPFTLVGATTRSGLLTAPMRARFGIQSRLQYYNTELLTTIVQRSSAILKMPITMEAAIEIAGRSRGTPRIANALLRRVRDFAQIKGNGKIDIEIARFSLKALHVDAHGLDEMDNKILTTIIDKFKGGPVGLSTLATAVSESGETIEEVYEPFLIQEGFIIRTPRGREVTEKAYKHLGRIKGLNQGELF</sequence>
<evidence type="ECO:0000256" key="4">
    <source>
        <dbReference type="ARBA" id="ARBA00022801"/>
    </source>
</evidence>
<dbReference type="InterPro" id="IPR036390">
    <property type="entry name" value="WH_DNA-bd_sf"/>
</dbReference>
<feature type="binding site" evidence="9">
    <location>
        <position position="89"/>
    </location>
    <ligand>
        <name>ATP</name>
        <dbReference type="ChEBI" id="CHEBI:30616"/>
    </ligand>
</feature>
<evidence type="ECO:0000256" key="9">
    <source>
        <dbReference type="HAMAP-Rule" id="MF_00016"/>
    </source>
</evidence>
<dbReference type="GO" id="GO:0006281">
    <property type="term" value="P:DNA repair"/>
    <property type="evidence" value="ECO:0007669"/>
    <property type="project" value="UniProtKB-UniRule"/>
</dbReference>
<dbReference type="Pfam" id="PF17864">
    <property type="entry name" value="AAA_lid_4"/>
    <property type="match status" value="1"/>
</dbReference>
<dbReference type="EMBL" id="SNXR01000012">
    <property type="protein sequence ID" value="TDP60394.1"/>
    <property type="molecule type" value="Genomic_DNA"/>
</dbReference>
<keyword evidence="1 9" id="KW-0963">Cytoplasm</keyword>
<dbReference type="GO" id="GO:0048476">
    <property type="term" value="C:Holliday junction resolvase complex"/>
    <property type="evidence" value="ECO:0007669"/>
    <property type="project" value="UniProtKB-UniRule"/>
</dbReference>
<keyword evidence="4 9" id="KW-0378">Hydrolase</keyword>
<organism evidence="11 12">
    <name type="scientific">Flavobacterium dankookense</name>
    <dbReference type="NCBI Taxonomy" id="706186"/>
    <lineage>
        <taxon>Bacteria</taxon>
        <taxon>Pseudomonadati</taxon>
        <taxon>Bacteroidota</taxon>
        <taxon>Flavobacteriia</taxon>
        <taxon>Flavobacteriales</taxon>
        <taxon>Flavobacteriaceae</taxon>
        <taxon>Flavobacterium</taxon>
    </lineage>
</organism>
<keyword evidence="7 9" id="KW-0233">DNA recombination</keyword>
<keyword evidence="6 9" id="KW-0238">DNA-binding</keyword>
<evidence type="ECO:0000313" key="12">
    <source>
        <dbReference type="Proteomes" id="UP000295260"/>
    </source>
</evidence>
<feature type="binding site" evidence="9">
    <location>
        <position position="194"/>
    </location>
    <ligand>
        <name>ATP</name>
        <dbReference type="ChEBI" id="CHEBI:30616"/>
    </ligand>
</feature>
<dbReference type="PANTHER" id="PTHR42848:SF1">
    <property type="entry name" value="HOLLIDAY JUNCTION BRANCH MIGRATION COMPLEX SUBUNIT RUVB"/>
    <property type="match status" value="1"/>
</dbReference>
<keyword evidence="3 9" id="KW-0227">DNA damage</keyword>
<comment type="catalytic activity">
    <reaction evidence="9">
        <text>ATP + H2O = ADP + phosphate + H(+)</text>
        <dbReference type="Rhea" id="RHEA:13065"/>
        <dbReference type="ChEBI" id="CHEBI:15377"/>
        <dbReference type="ChEBI" id="CHEBI:15378"/>
        <dbReference type="ChEBI" id="CHEBI:30616"/>
        <dbReference type="ChEBI" id="CHEBI:43474"/>
        <dbReference type="ChEBI" id="CHEBI:456216"/>
    </reaction>
</comment>
<feature type="binding site" evidence="9">
    <location>
        <begin position="151"/>
        <end position="153"/>
    </location>
    <ligand>
        <name>ATP</name>
        <dbReference type="ChEBI" id="CHEBI:30616"/>
    </ligand>
</feature>
<dbReference type="Pfam" id="PF05496">
    <property type="entry name" value="RuvB_N"/>
    <property type="match status" value="1"/>
</dbReference>
<comment type="subunit">
    <text evidence="9">Homohexamer. Forms an RuvA(8)-RuvB(12)-Holliday junction (HJ) complex. HJ DNA is sandwiched between 2 RuvA tetramers; dsDNA enters through RuvA and exits via RuvB. An RuvB hexamer assembles on each DNA strand where it exits the tetramer. Each RuvB hexamer is contacted by two RuvA subunits (via domain III) on 2 adjacent RuvB subunits; this complex drives branch migration. In the full resolvosome a probable DNA-RuvA(4)-RuvB(12)-RuvC(2) complex forms which resolves the HJ.</text>
</comment>
<dbReference type="Gene3D" id="3.40.50.300">
    <property type="entry name" value="P-loop containing nucleotide triphosphate hydrolases"/>
    <property type="match status" value="1"/>
</dbReference>
<comment type="function">
    <text evidence="9">The RuvA-RuvB-RuvC complex processes Holliday junction (HJ) DNA during genetic recombination and DNA repair, while the RuvA-RuvB complex plays an important role in the rescue of blocked DNA replication forks via replication fork reversal (RFR). RuvA specifically binds to HJ cruciform DNA, conferring on it an open structure. The RuvB hexamer acts as an ATP-dependent pump, pulling dsDNA into and through the RuvAB complex. RuvB forms 2 homohexamers on either side of HJ DNA bound by 1 or 2 RuvA tetramers; 4 subunits per hexamer contact DNA at a time. Coordinated motions by a converter formed by DNA-disengaged RuvB subunits stimulates ATP hydrolysis and nucleotide exchange. Immobilization of the converter enables RuvB to convert the ATP-contained energy into a lever motion, pulling 2 nucleotides of DNA out of the RuvA tetramer per ATP hydrolyzed, thus driving DNA branch migration. The RuvB motors rotate together with the DNA substrate, which together with the progressing nucleotide cycle form the mechanistic basis for DNA recombination by continuous HJ branch migration. Branch migration allows RuvC to scan DNA until it finds its consensus sequence, where it cleaves and resolves cruciform DNA.</text>
</comment>
<evidence type="ECO:0000256" key="5">
    <source>
        <dbReference type="ARBA" id="ARBA00022840"/>
    </source>
</evidence>
<dbReference type="GO" id="GO:0009378">
    <property type="term" value="F:four-way junction helicase activity"/>
    <property type="evidence" value="ECO:0007669"/>
    <property type="project" value="InterPro"/>
</dbReference>
<evidence type="ECO:0000259" key="10">
    <source>
        <dbReference type="SMART" id="SM00382"/>
    </source>
</evidence>
<comment type="subcellular location">
    <subcellularLocation>
        <location evidence="9">Cytoplasm</location>
    </subcellularLocation>
</comment>
<dbReference type="NCBIfam" id="NF000868">
    <property type="entry name" value="PRK00080.1"/>
    <property type="match status" value="1"/>
</dbReference>
<comment type="caution">
    <text evidence="11">The sequence shown here is derived from an EMBL/GenBank/DDBJ whole genome shotgun (WGS) entry which is preliminary data.</text>
</comment>
<dbReference type="EC" id="3.6.4.-" evidence="9"/>
<dbReference type="InterPro" id="IPR004605">
    <property type="entry name" value="DNA_helicase_Holl-junc_RuvB"/>
</dbReference>
<comment type="caution">
    <text evidence="9">Lacks conserved residue(s) required for the propagation of feature annotation.</text>
</comment>
<feature type="binding site" evidence="9">
    <location>
        <position position="333"/>
    </location>
    <ligand>
        <name>DNA</name>
        <dbReference type="ChEBI" id="CHEBI:16991"/>
    </ligand>
</feature>
<gene>
    <name evidence="9" type="primary">ruvB</name>
    <name evidence="11" type="ORF">BC748_1384</name>
</gene>
<dbReference type="InterPro" id="IPR003593">
    <property type="entry name" value="AAA+_ATPase"/>
</dbReference>
<dbReference type="Pfam" id="PF05491">
    <property type="entry name" value="WHD_RuvB"/>
    <property type="match status" value="1"/>
</dbReference>
<evidence type="ECO:0000256" key="1">
    <source>
        <dbReference type="ARBA" id="ARBA00022490"/>
    </source>
</evidence>
<feature type="domain" description="AAA+ ATPase" evidence="10">
    <location>
        <begin position="74"/>
        <end position="205"/>
    </location>
</feature>
<comment type="similarity">
    <text evidence="9">Belongs to the RuvB family.</text>
</comment>
<keyword evidence="2 9" id="KW-0547">Nucleotide-binding</keyword>
<evidence type="ECO:0000256" key="3">
    <source>
        <dbReference type="ARBA" id="ARBA00022763"/>
    </source>
</evidence>
<dbReference type="Gene3D" id="1.10.10.10">
    <property type="entry name" value="Winged helix-like DNA-binding domain superfamily/Winged helix DNA-binding domain"/>
    <property type="match status" value="1"/>
</dbReference>
<keyword evidence="8 9" id="KW-0234">DNA repair</keyword>
<evidence type="ECO:0000256" key="2">
    <source>
        <dbReference type="ARBA" id="ARBA00022741"/>
    </source>
</evidence>
<feature type="binding site" evidence="9">
    <location>
        <position position="204"/>
    </location>
    <ligand>
        <name>ATP</name>
        <dbReference type="ChEBI" id="CHEBI:30616"/>
    </ligand>
</feature>
<evidence type="ECO:0000256" key="8">
    <source>
        <dbReference type="ARBA" id="ARBA00023204"/>
    </source>
</evidence>
<name>A0A4R6QCA2_9FLAO</name>
<comment type="domain">
    <text evidence="9">Has 3 domains, the large (RuvB-L) and small ATPase (RuvB-S) domains and the C-terminal head (RuvB-H) domain. The head domain binds DNA, while the ATPase domains jointly bind ATP, ADP or are empty depending on the state of the subunit in the translocation cycle. During a single DNA translocation step the structure of each domain remains the same, but their relative positions change.</text>
</comment>
<dbReference type="HAMAP" id="MF_00016">
    <property type="entry name" value="DNA_HJ_migration_RuvB"/>
    <property type="match status" value="1"/>
</dbReference>
<feature type="region of interest" description="Small ATPAse domain (RuvB-S)" evidence="9">
    <location>
        <begin position="205"/>
        <end position="275"/>
    </location>
</feature>
<dbReference type="InterPro" id="IPR027417">
    <property type="entry name" value="P-loop_NTPase"/>
</dbReference>
<feature type="binding site" evidence="9">
    <location>
        <position position="241"/>
    </location>
    <ligand>
        <name>ATP</name>
        <dbReference type="ChEBI" id="CHEBI:30616"/>
    </ligand>
</feature>
<dbReference type="SUPFAM" id="SSF52540">
    <property type="entry name" value="P-loop containing nucleoside triphosphate hydrolases"/>
    <property type="match status" value="1"/>
</dbReference>
<keyword evidence="12" id="KW-1185">Reference proteome</keyword>
<feature type="binding site" evidence="9">
    <location>
        <position position="90"/>
    </location>
    <ligand>
        <name>ATP</name>
        <dbReference type="ChEBI" id="CHEBI:30616"/>
    </ligand>
</feature>
<feature type="binding site" evidence="9">
    <location>
        <position position="44"/>
    </location>
    <ligand>
        <name>ATP</name>
        <dbReference type="ChEBI" id="CHEBI:30616"/>
    </ligand>
</feature>
<dbReference type="Gene3D" id="1.10.8.60">
    <property type="match status" value="1"/>
</dbReference>
<accession>A0A4R6QCA2</accession>
<dbReference type="NCBIfam" id="TIGR00635">
    <property type="entry name" value="ruvB"/>
    <property type="match status" value="1"/>
</dbReference>
<dbReference type="InterPro" id="IPR008824">
    <property type="entry name" value="RuvB-like_N"/>
</dbReference>
<keyword evidence="5 9" id="KW-0067">ATP-binding</keyword>
<feature type="binding site" evidence="9">
    <location>
        <position position="338"/>
    </location>
    <ligand>
        <name>DNA</name>
        <dbReference type="ChEBI" id="CHEBI:16991"/>
    </ligand>
</feature>
<dbReference type="SMART" id="SM00382">
    <property type="entry name" value="AAA"/>
    <property type="match status" value="1"/>
</dbReference>
<feature type="region of interest" description="Head domain (RuvB-H)" evidence="9">
    <location>
        <begin position="278"/>
        <end position="360"/>
    </location>
</feature>
<dbReference type="GO" id="GO:0006310">
    <property type="term" value="P:DNA recombination"/>
    <property type="evidence" value="ECO:0007669"/>
    <property type="project" value="UniProtKB-UniRule"/>
</dbReference>
<dbReference type="Proteomes" id="UP000295260">
    <property type="component" value="Unassembled WGS sequence"/>
</dbReference>
<dbReference type="InterPro" id="IPR041445">
    <property type="entry name" value="AAA_lid_4"/>
</dbReference>
<evidence type="ECO:0000313" key="11">
    <source>
        <dbReference type="EMBL" id="TDP60394.1"/>
    </source>
</evidence>
<dbReference type="GO" id="GO:0005524">
    <property type="term" value="F:ATP binding"/>
    <property type="evidence" value="ECO:0007669"/>
    <property type="project" value="UniProtKB-UniRule"/>
</dbReference>
<keyword evidence="11" id="KW-0347">Helicase</keyword>
<feature type="binding site" evidence="9">
    <location>
        <position position="89"/>
    </location>
    <ligand>
        <name>Mg(2+)</name>
        <dbReference type="ChEBI" id="CHEBI:18420"/>
    </ligand>
</feature>
<dbReference type="InterPro" id="IPR008823">
    <property type="entry name" value="RuvB_wg_C"/>
</dbReference>
<feature type="binding site" evidence="9">
    <location>
        <position position="85"/>
    </location>
    <ligand>
        <name>ATP</name>
        <dbReference type="ChEBI" id="CHEBI:30616"/>
    </ligand>
</feature>
<dbReference type="AlphaFoldDB" id="A0A4R6QCA2"/>
<dbReference type="CDD" id="cd00009">
    <property type="entry name" value="AAA"/>
    <property type="match status" value="1"/>
</dbReference>
<proteinExistence type="inferred from homology"/>
<dbReference type="PANTHER" id="PTHR42848">
    <property type="match status" value="1"/>
</dbReference>
<dbReference type="SUPFAM" id="SSF46785">
    <property type="entry name" value="Winged helix' DNA-binding domain"/>
    <property type="match status" value="1"/>
</dbReference>
<protein>
    <recommendedName>
        <fullName evidence="9">Holliday junction branch migration complex subunit RuvB</fullName>
        <ecNumber evidence="9">3.6.4.-</ecNumber>
    </recommendedName>
</protein>
<reference evidence="11 12" key="1">
    <citation type="submission" date="2019-03" db="EMBL/GenBank/DDBJ databases">
        <title>Genomic Encyclopedia of Archaeal and Bacterial Type Strains, Phase II (KMG-II): from individual species to whole genera.</title>
        <authorList>
            <person name="Goeker M."/>
        </authorList>
    </citation>
    <scope>NUCLEOTIDE SEQUENCE [LARGE SCALE GENOMIC DNA]</scope>
    <source>
        <strain evidence="11 12">DSM 25687</strain>
    </source>
</reference>